<name>A0ABP0GR27_CLALP</name>
<evidence type="ECO:0000313" key="7">
    <source>
        <dbReference type="EMBL" id="CAK8694192.1"/>
    </source>
</evidence>
<reference evidence="7 8" key="1">
    <citation type="submission" date="2024-02" db="EMBL/GenBank/DDBJ databases">
        <authorList>
            <person name="Daric V."/>
            <person name="Darras S."/>
        </authorList>
    </citation>
    <scope>NUCLEOTIDE SEQUENCE [LARGE SCALE GENOMIC DNA]</scope>
</reference>
<sequence length="229" mass="25290">MDLNSSLPLGNLQCEQKVLKNTDGSAMYTAGETNVLVGVYGPADCKESKQDVKQAVVEVNFRPKIGIPGVAEKYMEKFVCKICESVILRSFHPRTAFSVIVQVMQDQGSLLSCAINAVSMALQDAGISMRCMPVAVTVALQKKEKEDNEMKDDSKKFVISPSTKDEEESVAIATFVFDSAQYDSISAYACGPMTSDEYRECLRLAKEASKHIVRFFRDSVSRKVSTDIR</sequence>
<dbReference type="InterPro" id="IPR027408">
    <property type="entry name" value="PNPase/RNase_PH_dom_sf"/>
</dbReference>
<dbReference type="Pfam" id="PF01138">
    <property type="entry name" value="RNase_PH"/>
    <property type="match status" value="1"/>
</dbReference>
<dbReference type="InterPro" id="IPR050080">
    <property type="entry name" value="RNase_PH"/>
</dbReference>
<keyword evidence="3" id="KW-0698">rRNA processing</keyword>
<protein>
    <recommendedName>
        <fullName evidence="6">Exoribonuclease phosphorolytic domain-containing protein</fullName>
    </recommendedName>
</protein>
<keyword evidence="4" id="KW-0271">Exosome</keyword>
<dbReference type="SUPFAM" id="SSF54211">
    <property type="entry name" value="Ribosomal protein S5 domain 2-like"/>
    <property type="match status" value="1"/>
</dbReference>
<gene>
    <name evidence="7" type="ORF">CVLEPA_LOCUS27583</name>
</gene>
<organism evidence="7 8">
    <name type="scientific">Clavelina lepadiformis</name>
    <name type="common">Light-bulb sea squirt</name>
    <name type="synonym">Ascidia lepadiformis</name>
    <dbReference type="NCBI Taxonomy" id="159417"/>
    <lineage>
        <taxon>Eukaryota</taxon>
        <taxon>Metazoa</taxon>
        <taxon>Chordata</taxon>
        <taxon>Tunicata</taxon>
        <taxon>Ascidiacea</taxon>
        <taxon>Aplousobranchia</taxon>
        <taxon>Clavelinidae</taxon>
        <taxon>Clavelina</taxon>
    </lineage>
</organism>
<evidence type="ECO:0000256" key="2">
    <source>
        <dbReference type="ARBA" id="ARBA00006678"/>
    </source>
</evidence>
<dbReference type="CDD" id="cd11372">
    <property type="entry name" value="RNase_PH_RRP46"/>
    <property type="match status" value="1"/>
</dbReference>
<keyword evidence="5" id="KW-0539">Nucleus</keyword>
<dbReference type="PANTHER" id="PTHR11953:SF1">
    <property type="entry name" value="EXOSOME COMPLEX COMPONENT RRP46"/>
    <property type="match status" value="1"/>
</dbReference>
<evidence type="ECO:0000256" key="4">
    <source>
        <dbReference type="ARBA" id="ARBA00022835"/>
    </source>
</evidence>
<dbReference type="Proteomes" id="UP001642483">
    <property type="component" value="Unassembled WGS sequence"/>
</dbReference>
<evidence type="ECO:0000259" key="6">
    <source>
        <dbReference type="Pfam" id="PF01138"/>
    </source>
</evidence>
<dbReference type="InterPro" id="IPR001247">
    <property type="entry name" value="ExoRNase_PH_dom1"/>
</dbReference>
<comment type="similarity">
    <text evidence="2">Belongs to the RNase PH family.</text>
</comment>
<comment type="subcellular location">
    <subcellularLocation>
        <location evidence="1">Nucleus</location>
    </subcellularLocation>
</comment>
<dbReference type="InterPro" id="IPR036345">
    <property type="entry name" value="ExoRNase_PH_dom2_sf"/>
</dbReference>
<keyword evidence="8" id="KW-1185">Reference proteome</keyword>
<dbReference type="Gene3D" id="3.30.230.70">
    <property type="entry name" value="GHMP Kinase, N-terminal domain"/>
    <property type="match status" value="1"/>
</dbReference>
<evidence type="ECO:0000256" key="5">
    <source>
        <dbReference type="ARBA" id="ARBA00023242"/>
    </source>
</evidence>
<feature type="domain" description="Exoribonuclease phosphorolytic" evidence="6">
    <location>
        <begin position="11"/>
        <end position="127"/>
    </location>
</feature>
<evidence type="ECO:0000313" key="8">
    <source>
        <dbReference type="Proteomes" id="UP001642483"/>
    </source>
</evidence>
<dbReference type="SUPFAM" id="SSF55666">
    <property type="entry name" value="Ribonuclease PH domain 2-like"/>
    <property type="match status" value="1"/>
</dbReference>
<dbReference type="EMBL" id="CAWYQH010000141">
    <property type="protein sequence ID" value="CAK8694192.1"/>
    <property type="molecule type" value="Genomic_DNA"/>
</dbReference>
<accession>A0ABP0GR27</accession>
<comment type="caution">
    <text evidence="7">The sequence shown here is derived from an EMBL/GenBank/DDBJ whole genome shotgun (WGS) entry which is preliminary data.</text>
</comment>
<proteinExistence type="inferred from homology"/>
<evidence type="ECO:0000256" key="1">
    <source>
        <dbReference type="ARBA" id="ARBA00004123"/>
    </source>
</evidence>
<dbReference type="PANTHER" id="PTHR11953">
    <property type="entry name" value="EXOSOME COMPLEX COMPONENT"/>
    <property type="match status" value="1"/>
</dbReference>
<dbReference type="InterPro" id="IPR020568">
    <property type="entry name" value="Ribosomal_Su5_D2-typ_SF"/>
</dbReference>
<evidence type="ECO:0000256" key="3">
    <source>
        <dbReference type="ARBA" id="ARBA00022552"/>
    </source>
</evidence>